<gene>
    <name evidence="1" type="ORF">ACD_2C00258G0012</name>
</gene>
<dbReference type="EMBL" id="AMFJ01000258">
    <property type="protein sequence ID" value="EKE28972.1"/>
    <property type="molecule type" value="Genomic_DNA"/>
</dbReference>
<proteinExistence type="predicted"/>
<evidence type="ECO:0000313" key="1">
    <source>
        <dbReference type="EMBL" id="EKE28972.1"/>
    </source>
</evidence>
<comment type="caution">
    <text evidence="1">The sequence shown here is derived from an EMBL/GenBank/DDBJ whole genome shotgun (WGS) entry which is preliminary data.</text>
</comment>
<protein>
    <submittedName>
        <fullName evidence="1">Uncharacterized protein</fullName>
    </submittedName>
</protein>
<dbReference type="AlphaFoldDB" id="K2G3S6"/>
<name>K2G3S6_9BACT</name>
<accession>K2G3S6</accession>
<sequence>MQYIYECTFTKLMMKENIRLSKSLYNKKAILFTLWLNLDADEYDIKEDWESYLISFSSQDEKVVNAIAKDVAFNSLRFEIAEQNKELRKSIISKALWTVNYDK</sequence>
<reference evidence="1" key="1">
    <citation type="journal article" date="2012" name="Science">
        <title>Fermentation, hydrogen, and sulfur metabolism in multiple uncultivated bacterial phyla.</title>
        <authorList>
            <person name="Wrighton K.C."/>
            <person name="Thomas B.C."/>
            <person name="Sharon I."/>
            <person name="Miller C.S."/>
            <person name="Castelle C.J."/>
            <person name="VerBerkmoes N.C."/>
            <person name="Wilkins M.J."/>
            <person name="Hettich R.L."/>
            <person name="Lipton M.S."/>
            <person name="Williams K.H."/>
            <person name="Long P.E."/>
            <person name="Banfield J.F."/>
        </authorList>
    </citation>
    <scope>NUCLEOTIDE SEQUENCE [LARGE SCALE GENOMIC DNA]</scope>
</reference>
<organism evidence="1">
    <name type="scientific">uncultured bacterium</name>
    <name type="common">gcode 4</name>
    <dbReference type="NCBI Taxonomy" id="1234023"/>
    <lineage>
        <taxon>Bacteria</taxon>
        <taxon>environmental samples</taxon>
    </lineage>
</organism>